<dbReference type="OrthoDB" id="10267106at2759"/>
<dbReference type="AlphaFoldDB" id="A0A9N8EFL6"/>
<evidence type="ECO:0000256" key="1">
    <source>
        <dbReference type="SAM" id="MobiDB-lite"/>
    </source>
</evidence>
<protein>
    <submittedName>
        <fullName evidence="2">UPF0246 protein YaaA</fullName>
    </submittedName>
</protein>
<evidence type="ECO:0000313" key="2">
    <source>
        <dbReference type="EMBL" id="CAB9517565.1"/>
    </source>
</evidence>
<dbReference type="Pfam" id="PF03883">
    <property type="entry name" value="H2O2_YaaD"/>
    <property type="match status" value="1"/>
</dbReference>
<dbReference type="HAMAP" id="MF_00652">
    <property type="entry name" value="UPF0246"/>
    <property type="match status" value="1"/>
</dbReference>
<evidence type="ECO:0000313" key="3">
    <source>
        <dbReference type="Proteomes" id="UP001153069"/>
    </source>
</evidence>
<dbReference type="EMBL" id="CAICTM010000864">
    <property type="protein sequence ID" value="CAB9517565.1"/>
    <property type="molecule type" value="Genomic_DNA"/>
</dbReference>
<dbReference type="Proteomes" id="UP001153069">
    <property type="component" value="Unassembled WGS sequence"/>
</dbReference>
<name>A0A9N8EFL6_9STRA</name>
<reference evidence="2" key="1">
    <citation type="submission" date="2020-06" db="EMBL/GenBank/DDBJ databases">
        <authorList>
            <consortium name="Plant Systems Biology data submission"/>
        </authorList>
    </citation>
    <scope>NUCLEOTIDE SEQUENCE</scope>
    <source>
        <strain evidence="2">D6</strain>
    </source>
</reference>
<feature type="region of interest" description="Disordered" evidence="1">
    <location>
        <begin position="302"/>
        <end position="350"/>
    </location>
</feature>
<organism evidence="2 3">
    <name type="scientific">Seminavis robusta</name>
    <dbReference type="NCBI Taxonomy" id="568900"/>
    <lineage>
        <taxon>Eukaryota</taxon>
        <taxon>Sar</taxon>
        <taxon>Stramenopiles</taxon>
        <taxon>Ochrophyta</taxon>
        <taxon>Bacillariophyta</taxon>
        <taxon>Bacillariophyceae</taxon>
        <taxon>Bacillariophycidae</taxon>
        <taxon>Naviculales</taxon>
        <taxon>Naviculaceae</taxon>
        <taxon>Seminavis</taxon>
    </lineage>
</organism>
<dbReference type="PANTHER" id="PTHR30283">
    <property type="entry name" value="PEROXIDE STRESS RESPONSE PROTEIN YAAA"/>
    <property type="match status" value="1"/>
</dbReference>
<proteinExistence type="inferred from homology"/>
<gene>
    <name evidence="2" type="ORF">SEMRO_865_G212880.1</name>
</gene>
<feature type="region of interest" description="Disordered" evidence="1">
    <location>
        <begin position="175"/>
        <end position="194"/>
    </location>
</feature>
<dbReference type="GO" id="GO:0033194">
    <property type="term" value="P:response to hydroperoxide"/>
    <property type="evidence" value="ECO:0007669"/>
    <property type="project" value="TreeGrafter"/>
</dbReference>
<dbReference type="InterPro" id="IPR005583">
    <property type="entry name" value="YaaA"/>
</dbReference>
<dbReference type="PANTHER" id="PTHR30283:SF4">
    <property type="entry name" value="PEROXIDE STRESS RESISTANCE PROTEIN YAAA"/>
    <property type="match status" value="1"/>
</dbReference>
<dbReference type="GO" id="GO:0005829">
    <property type="term" value="C:cytosol"/>
    <property type="evidence" value="ECO:0007669"/>
    <property type="project" value="TreeGrafter"/>
</dbReference>
<comment type="caution">
    <text evidence="2">The sequence shown here is derived from an EMBL/GenBank/DDBJ whole genome shotgun (WGS) entry which is preliminary data.</text>
</comment>
<accession>A0A9N8EFL6</accession>
<keyword evidence="3" id="KW-1185">Reference proteome</keyword>
<sequence length="350" mass="39602">MPKTSSSQESKDATGGIMMILSPAKTLDLDPLPNNHPEQDNYNQNIPDATTFTMPDCHTENTLRVVKSMKTRTQKELEKLLGISANLAKKSHEYWNDFQEDPTTSKDSKETTLKPAIYAFSGAAYQGLQALERSKDAILYMQNNLRIVDPVYGILKPLDQMQAYRLEMATRNLFDGNNGKKKKKNDNDDNKNALPSKLNVYWKDAVTQQLSSELATRPQDKRILLNLASDEYSAALDGTMLQKETPSAQYIKVVFRNEGRVIAVHAKRARGLMVRYLAERQATTLEDVKQFDLEGYKLVEDDEDDDDASTLIFDRPKQAPPAKAKAAGKKRAKDEEPTNKKKRSTRKRKL</sequence>
<feature type="compositionally biased region" description="Basic residues" evidence="1">
    <location>
        <begin position="340"/>
        <end position="350"/>
    </location>
</feature>